<proteinExistence type="predicted"/>
<dbReference type="InterPro" id="IPR036259">
    <property type="entry name" value="MFS_trans_sf"/>
</dbReference>
<name>A0A1T3P0A2_9ACTN</name>
<feature type="transmembrane region" description="Helical" evidence="7">
    <location>
        <begin position="390"/>
        <end position="413"/>
    </location>
</feature>
<feature type="transmembrane region" description="Helical" evidence="7">
    <location>
        <begin position="223"/>
        <end position="240"/>
    </location>
</feature>
<dbReference type="Pfam" id="PF07690">
    <property type="entry name" value="MFS_1"/>
    <property type="match status" value="1"/>
</dbReference>
<evidence type="ECO:0000256" key="7">
    <source>
        <dbReference type="SAM" id="Phobius"/>
    </source>
</evidence>
<evidence type="ECO:0000256" key="6">
    <source>
        <dbReference type="SAM" id="MobiDB-lite"/>
    </source>
</evidence>
<comment type="subcellular location">
    <subcellularLocation>
        <location evidence="1">Cell membrane</location>
        <topology evidence="1">Multi-pass membrane protein</topology>
    </subcellularLocation>
</comment>
<dbReference type="SUPFAM" id="SSF103473">
    <property type="entry name" value="MFS general substrate transporter"/>
    <property type="match status" value="1"/>
</dbReference>
<dbReference type="Gene3D" id="1.20.1250.20">
    <property type="entry name" value="MFS general substrate transporter like domains"/>
    <property type="match status" value="1"/>
</dbReference>
<evidence type="ECO:0000256" key="5">
    <source>
        <dbReference type="ARBA" id="ARBA00023251"/>
    </source>
</evidence>
<keyword evidence="10" id="KW-1185">Reference proteome</keyword>
<dbReference type="GO" id="GO:0005886">
    <property type="term" value="C:plasma membrane"/>
    <property type="evidence" value="ECO:0007669"/>
    <property type="project" value="UniProtKB-SubCell"/>
</dbReference>
<feature type="transmembrane region" description="Helical" evidence="7">
    <location>
        <begin position="157"/>
        <end position="179"/>
    </location>
</feature>
<feature type="transmembrane region" description="Helical" evidence="7">
    <location>
        <begin position="540"/>
        <end position="558"/>
    </location>
</feature>
<feature type="transmembrane region" description="Helical" evidence="7">
    <location>
        <begin position="124"/>
        <end position="145"/>
    </location>
</feature>
<feature type="transmembrane region" description="Helical" evidence="7">
    <location>
        <begin position="331"/>
        <end position="352"/>
    </location>
</feature>
<dbReference type="STRING" id="159449.B4N89_17760"/>
<dbReference type="Gene3D" id="1.20.1720.10">
    <property type="entry name" value="Multidrug resistance protein D"/>
    <property type="match status" value="1"/>
</dbReference>
<feature type="compositionally biased region" description="Low complexity" evidence="6">
    <location>
        <begin position="16"/>
        <end position="25"/>
    </location>
</feature>
<feature type="region of interest" description="Disordered" evidence="6">
    <location>
        <begin position="563"/>
        <end position="584"/>
    </location>
</feature>
<feature type="region of interest" description="Disordered" evidence="6">
    <location>
        <begin position="1"/>
        <end position="25"/>
    </location>
</feature>
<evidence type="ECO:0000256" key="2">
    <source>
        <dbReference type="ARBA" id="ARBA00022692"/>
    </source>
</evidence>
<feature type="compositionally biased region" description="Low complexity" evidence="6">
    <location>
        <begin position="567"/>
        <end position="584"/>
    </location>
</feature>
<keyword evidence="4 7" id="KW-0472">Membrane</keyword>
<gene>
    <name evidence="9" type="ORF">B4N89_17760</name>
</gene>
<dbReference type="Proteomes" id="UP000190037">
    <property type="component" value="Unassembled WGS sequence"/>
</dbReference>
<evidence type="ECO:0000256" key="3">
    <source>
        <dbReference type="ARBA" id="ARBA00022989"/>
    </source>
</evidence>
<evidence type="ECO:0000259" key="8">
    <source>
        <dbReference type="PROSITE" id="PS50850"/>
    </source>
</evidence>
<dbReference type="GO" id="GO:0022857">
    <property type="term" value="F:transmembrane transporter activity"/>
    <property type="evidence" value="ECO:0007669"/>
    <property type="project" value="InterPro"/>
</dbReference>
<feature type="transmembrane region" description="Helical" evidence="7">
    <location>
        <begin position="31"/>
        <end position="57"/>
    </location>
</feature>
<feature type="transmembrane region" description="Helical" evidence="7">
    <location>
        <begin position="69"/>
        <end position="86"/>
    </location>
</feature>
<sequence length="584" mass="60510">MEKSPEISGEQTLATPSSPSSRPVVGSRQRWLGLLVVLAATLMNLLDSSVVGVAAPAIRRDLGGGYSSLQWIAAGYTLALAVGLLTGARLGDMYGRKLMLMVGVVGFVALSVACAAAWSPETLIMARVLQGLFGALMIPQTFGLLRDLFPPAELGKAFAVFGPAIGLSTVLGPIVAGVLVDGDVFGTGWRMIFLINLPLGAFALFVGGRVLPKVAPSESGGRLDVVGMVLAGVGTFMLVHPLVQGRELGWPLWSLIECGASLPVLAGFAVYQLRRQASGRTPLIGLGVFRRRSYASGVGFVMVFFGAIVGISMAIGLFLQMGLGYTPTRASLTMGAWAVGAFVGSGFSGVVMGKLGRRILHIGLTVMAAGTGWLYLVFRQAETGPGSGDLLGPLAVFGLGMGMIFVPVFDIIMGEVEDHEVGSASGALESLQQLGASLGIAVLGTVFFGVIGAQATHNFDTSAAPRLRAEMSVAGVPTGTQDTIVAGLRACLDDRENATDPDTVPASCRTLQVPPAATGAVAEASADTHTRSSLDAIRRTTLLALALTAVAFALGFLLPKRARENQPTEPTSETSTATREPALV</sequence>
<evidence type="ECO:0000256" key="4">
    <source>
        <dbReference type="ARBA" id="ARBA00023136"/>
    </source>
</evidence>
<feature type="transmembrane region" description="Helical" evidence="7">
    <location>
        <begin position="294"/>
        <end position="319"/>
    </location>
</feature>
<feature type="transmembrane region" description="Helical" evidence="7">
    <location>
        <begin position="359"/>
        <end position="378"/>
    </location>
</feature>
<dbReference type="PANTHER" id="PTHR42718:SF39">
    <property type="entry name" value="ACTINORHODIN TRANSPORTER-RELATED"/>
    <property type="match status" value="1"/>
</dbReference>
<dbReference type="EMBL" id="MWQN01000001">
    <property type="protein sequence ID" value="OPC82537.1"/>
    <property type="molecule type" value="Genomic_DNA"/>
</dbReference>
<dbReference type="AlphaFoldDB" id="A0A1T3P0A2"/>
<organism evidence="9 10">
    <name type="scientific">Embleya scabrispora</name>
    <dbReference type="NCBI Taxonomy" id="159449"/>
    <lineage>
        <taxon>Bacteria</taxon>
        <taxon>Bacillati</taxon>
        <taxon>Actinomycetota</taxon>
        <taxon>Actinomycetes</taxon>
        <taxon>Kitasatosporales</taxon>
        <taxon>Streptomycetaceae</taxon>
        <taxon>Embleya</taxon>
    </lineage>
</organism>
<feature type="transmembrane region" description="Helical" evidence="7">
    <location>
        <begin position="191"/>
        <end position="211"/>
    </location>
</feature>
<keyword evidence="5" id="KW-0046">Antibiotic resistance</keyword>
<feature type="transmembrane region" description="Helical" evidence="7">
    <location>
        <begin position="252"/>
        <end position="273"/>
    </location>
</feature>
<keyword evidence="3 7" id="KW-1133">Transmembrane helix</keyword>
<dbReference type="InterPro" id="IPR020846">
    <property type="entry name" value="MFS_dom"/>
</dbReference>
<reference evidence="9 10" key="1">
    <citation type="submission" date="2017-03" db="EMBL/GenBank/DDBJ databases">
        <title>Draft genome sequence of Streptomyces scabrisporus NF3, endophyte isolated from Amphipterygium adstringens.</title>
        <authorList>
            <person name="Vazquez M."/>
            <person name="Ceapa C.D."/>
            <person name="Rodriguez Luna D."/>
            <person name="Sanchez Esquivel S."/>
        </authorList>
    </citation>
    <scope>NUCLEOTIDE SEQUENCE [LARGE SCALE GENOMIC DNA]</scope>
    <source>
        <strain evidence="9 10">NF3</strain>
    </source>
</reference>
<dbReference type="CDD" id="cd17321">
    <property type="entry name" value="MFS_MMR_MDR_like"/>
    <property type="match status" value="1"/>
</dbReference>
<protein>
    <submittedName>
        <fullName evidence="9">MFS transporter</fullName>
    </submittedName>
</protein>
<dbReference type="GO" id="GO:0046677">
    <property type="term" value="P:response to antibiotic"/>
    <property type="evidence" value="ECO:0007669"/>
    <property type="project" value="UniProtKB-KW"/>
</dbReference>
<feature type="transmembrane region" description="Helical" evidence="7">
    <location>
        <begin position="98"/>
        <end position="118"/>
    </location>
</feature>
<dbReference type="InterPro" id="IPR011701">
    <property type="entry name" value="MFS"/>
</dbReference>
<dbReference type="OrthoDB" id="783189at2"/>
<evidence type="ECO:0000256" key="1">
    <source>
        <dbReference type="ARBA" id="ARBA00004651"/>
    </source>
</evidence>
<keyword evidence="2 7" id="KW-0812">Transmembrane</keyword>
<feature type="transmembrane region" description="Helical" evidence="7">
    <location>
        <begin position="434"/>
        <end position="455"/>
    </location>
</feature>
<dbReference type="PANTHER" id="PTHR42718">
    <property type="entry name" value="MAJOR FACILITATOR SUPERFAMILY MULTIDRUG TRANSPORTER MFSC"/>
    <property type="match status" value="1"/>
</dbReference>
<dbReference type="PROSITE" id="PS50850">
    <property type="entry name" value="MFS"/>
    <property type="match status" value="1"/>
</dbReference>
<dbReference type="RefSeq" id="WP_078976802.1">
    <property type="nucleotide sequence ID" value="NZ_MWQN01000001.1"/>
</dbReference>
<evidence type="ECO:0000313" key="9">
    <source>
        <dbReference type="EMBL" id="OPC82537.1"/>
    </source>
</evidence>
<feature type="domain" description="Major facilitator superfamily (MFS) profile" evidence="8">
    <location>
        <begin position="33"/>
        <end position="481"/>
    </location>
</feature>
<comment type="caution">
    <text evidence="9">The sequence shown here is derived from an EMBL/GenBank/DDBJ whole genome shotgun (WGS) entry which is preliminary data.</text>
</comment>
<accession>A0A1T3P0A2</accession>
<evidence type="ECO:0000313" key="10">
    <source>
        <dbReference type="Proteomes" id="UP000190037"/>
    </source>
</evidence>